<evidence type="ECO:0000313" key="6">
    <source>
        <dbReference type="Proteomes" id="UP000830835"/>
    </source>
</evidence>
<keyword evidence="2" id="KW-0521">NADP</keyword>
<comment type="caution">
    <text evidence="5">The sequence shown here is derived from an EMBL/GenBank/DDBJ whole genome shotgun (WGS) entry which is preliminary data.</text>
</comment>
<dbReference type="CDD" id="cd07100">
    <property type="entry name" value="ALDH_SSADH1_GabD1"/>
    <property type="match status" value="1"/>
</dbReference>
<dbReference type="InterPro" id="IPR016162">
    <property type="entry name" value="Ald_DH_N"/>
</dbReference>
<comment type="similarity">
    <text evidence="1">Belongs to the aldehyde dehydrogenase family.</text>
</comment>
<dbReference type="Gene3D" id="3.40.309.10">
    <property type="entry name" value="Aldehyde Dehydrogenase, Chain A, domain 2"/>
    <property type="match status" value="1"/>
</dbReference>
<dbReference type="InterPro" id="IPR016163">
    <property type="entry name" value="Ald_DH_C"/>
</dbReference>
<dbReference type="SUPFAM" id="SSF53720">
    <property type="entry name" value="ALDH-like"/>
    <property type="match status" value="1"/>
</dbReference>
<feature type="domain" description="Aldehyde dehydrogenase" evidence="4">
    <location>
        <begin position="5"/>
        <end position="455"/>
    </location>
</feature>
<dbReference type="InterPro" id="IPR016160">
    <property type="entry name" value="Ald_DH_CS_CYS"/>
</dbReference>
<dbReference type="InterPro" id="IPR044148">
    <property type="entry name" value="ALDH_GabD1-like"/>
</dbReference>
<evidence type="ECO:0000313" key="5">
    <source>
        <dbReference type="EMBL" id="MCJ2542586.1"/>
    </source>
</evidence>
<dbReference type="PANTHER" id="PTHR43217:SF1">
    <property type="entry name" value="SUCCINATE SEMIALDEHYDE DEHYDROGENASE [NAD(P)+] SAD"/>
    <property type="match status" value="1"/>
</dbReference>
<proteinExistence type="inferred from homology"/>
<dbReference type="Gene3D" id="3.40.605.10">
    <property type="entry name" value="Aldehyde Dehydrogenase, Chain A, domain 1"/>
    <property type="match status" value="1"/>
</dbReference>
<gene>
    <name evidence="5" type="ORF">JX360_06650</name>
</gene>
<evidence type="ECO:0000256" key="2">
    <source>
        <dbReference type="ARBA" id="ARBA00022857"/>
    </source>
</evidence>
<reference evidence="5" key="1">
    <citation type="submission" date="2021-02" db="EMBL/GenBank/DDBJ databases">
        <title>The CRISPR/cas machinery reduction and long-range gene transfer in the hot spring cyanobacterium Synechococcus.</title>
        <authorList>
            <person name="Dvorak P."/>
            <person name="Jahodarova E."/>
            <person name="Hasler P."/>
            <person name="Poulickova A."/>
        </authorList>
    </citation>
    <scope>NUCLEOTIDE SEQUENCE</scope>
    <source>
        <strain evidence="5">Rupite</strain>
    </source>
</reference>
<keyword evidence="6" id="KW-1185">Reference proteome</keyword>
<dbReference type="Pfam" id="PF00171">
    <property type="entry name" value="Aldedh"/>
    <property type="match status" value="1"/>
</dbReference>
<evidence type="ECO:0000256" key="3">
    <source>
        <dbReference type="ARBA" id="ARBA00023002"/>
    </source>
</evidence>
<dbReference type="InterPro" id="IPR016161">
    <property type="entry name" value="Ald_DH/histidinol_DH"/>
</dbReference>
<dbReference type="PROSITE" id="PS00070">
    <property type="entry name" value="ALDEHYDE_DEHYDR_CYS"/>
    <property type="match status" value="1"/>
</dbReference>
<name>A0ABT0C9X4_THEVL</name>
<protein>
    <submittedName>
        <fullName evidence="5">NAD-dependent succinate-semialdehyde dehydrogenase</fullName>
    </submittedName>
</protein>
<organism evidence="5 6">
    <name type="scientific">Thermostichus vulcanus str. 'Rupite'</name>
    <dbReference type="NCBI Taxonomy" id="2813851"/>
    <lineage>
        <taxon>Bacteria</taxon>
        <taxon>Bacillati</taxon>
        <taxon>Cyanobacteriota</taxon>
        <taxon>Cyanophyceae</taxon>
        <taxon>Thermostichales</taxon>
        <taxon>Thermostichaceae</taxon>
        <taxon>Thermostichus</taxon>
    </lineage>
</organism>
<sequence>MGQDAQSGQLVSLNPATGEVLGRYPVFDSRKIQTCIAQAQERFQEYRWIPFAQRAAWMERVAEILLERKAEFGRLITLEMGKTLASAIAEVEKSAWVCRYYAETAAGFLAEQLVASDASCSGIRYQPLGVILAVMPWNFPFWQVFRCAAPALMAGNTLLLKHASNVPQSALCLEAIFREAGFPQGVFQTLLISAAQVAEVVADERVRGAALTGSEAAGSSLARLAGQHLKKTVLELGGSDPFIVLPSADLEAAVSTAVTARLISNGQSCIAAKRFIVHSTIAESFTAALVERFRQLKVGDPLDPQTEVGPLATPSILQEVDGQVQALVQAGAKVWVGGSPLGGNFYLPTVLSGIPAEHPVAQQEVFGPVALLFEVPDLEAAIRLANSTPFGLGASAWTTDPNEQERLLMEIEAGSVFINGLVKSDPRLPFGGIKRSGYGRELSREGILEFVNIKTFWVK</sequence>
<dbReference type="EMBL" id="JAFIRA010000012">
    <property type="protein sequence ID" value="MCJ2542586.1"/>
    <property type="molecule type" value="Genomic_DNA"/>
</dbReference>
<dbReference type="InterPro" id="IPR015590">
    <property type="entry name" value="Aldehyde_DH_dom"/>
</dbReference>
<dbReference type="Proteomes" id="UP000830835">
    <property type="component" value="Unassembled WGS sequence"/>
</dbReference>
<evidence type="ECO:0000256" key="1">
    <source>
        <dbReference type="ARBA" id="ARBA00009986"/>
    </source>
</evidence>
<dbReference type="PANTHER" id="PTHR43217">
    <property type="entry name" value="SUCCINATE SEMIALDEHYDE DEHYDROGENASE [NAD(P)+] SAD"/>
    <property type="match status" value="1"/>
</dbReference>
<evidence type="ECO:0000259" key="4">
    <source>
        <dbReference type="Pfam" id="PF00171"/>
    </source>
</evidence>
<accession>A0ABT0C9X4</accession>
<dbReference type="InterPro" id="IPR047110">
    <property type="entry name" value="GABD/Sad-like"/>
</dbReference>
<keyword evidence="3" id="KW-0560">Oxidoreductase</keyword>